<keyword evidence="4" id="KW-0378">Hydrolase</keyword>
<feature type="domain" description="Ricin B lectin" evidence="3">
    <location>
        <begin position="343"/>
        <end position="467"/>
    </location>
</feature>
<dbReference type="GO" id="GO:0008237">
    <property type="term" value="F:metallopeptidase activity"/>
    <property type="evidence" value="ECO:0007669"/>
    <property type="project" value="InterPro"/>
</dbReference>
<proteinExistence type="predicted"/>
<evidence type="ECO:0000256" key="1">
    <source>
        <dbReference type="SAM" id="MobiDB-lite"/>
    </source>
</evidence>
<dbReference type="SMART" id="SM00458">
    <property type="entry name" value="RICIN"/>
    <property type="match status" value="1"/>
</dbReference>
<feature type="region of interest" description="Disordered" evidence="1">
    <location>
        <begin position="27"/>
        <end position="51"/>
    </location>
</feature>
<keyword evidence="2" id="KW-0732">Signal</keyword>
<evidence type="ECO:0000313" key="4">
    <source>
        <dbReference type="EMBL" id="MXQ62547.1"/>
    </source>
</evidence>
<dbReference type="Gene3D" id="2.80.10.50">
    <property type="match status" value="2"/>
</dbReference>
<dbReference type="RefSeq" id="WP_161100840.1">
    <property type="nucleotide sequence ID" value="NZ_JBHLYI010000009.1"/>
</dbReference>
<comment type="caution">
    <text evidence="4">The sequence shown here is derived from an EMBL/GenBank/DDBJ whole genome shotgun (WGS) entry which is preliminary data.</text>
</comment>
<dbReference type="Proteomes" id="UP000431901">
    <property type="component" value="Unassembled WGS sequence"/>
</dbReference>
<reference evidence="4 5" key="1">
    <citation type="submission" date="2019-12" db="EMBL/GenBank/DDBJ databases">
        <title>Nocardia macrotermitis sp. nov. and Nocardia aurantia sp. nov., isolated from the gut of the fungus growing-termite Macrotermes natalensis.</title>
        <authorList>
            <person name="Christine B."/>
            <person name="Rene B."/>
        </authorList>
    </citation>
    <scope>NUCLEOTIDE SEQUENCE [LARGE SCALE GENOMIC DNA]</scope>
    <source>
        <strain evidence="4 5">DSM 102126</strain>
    </source>
</reference>
<dbReference type="SUPFAM" id="SSF55486">
    <property type="entry name" value="Metalloproteases ('zincins'), catalytic domain"/>
    <property type="match status" value="1"/>
</dbReference>
<dbReference type="OrthoDB" id="4241492at2"/>
<keyword evidence="5" id="KW-1185">Reference proteome</keyword>
<dbReference type="Gene3D" id="3.40.390.10">
    <property type="entry name" value="Collagenase (Catalytic Domain)"/>
    <property type="match status" value="1"/>
</dbReference>
<dbReference type="SUPFAM" id="SSF50370">
    <property type="entry name" value="Ricin B-like lectins"/>
    <property type="match status" value="1"/>
</dbReference>
<name>A0A6I4VX85_9ACTN</name>
<dbReference type="Pfam" id="PF00652">
    <property type="entry name" value="Ricin_B_lectin"/>
    <property type="match status" value="1"/>
</dbReference>
<accession>A0A6I4VX85</accession>
<dbReference type="InterPro" id="IPR024079">
    <property type="entry name" value="MetalloPept_cat_dom_sf"/>
</dbReference>
<feature type="signal peptide" evidence="2">
    <location>
        <begin position="1"/>
        <end position="20"/>
    </location>
</feature>
<protein>
    <submittedName>
        <fullName evidence="4">Hydrolase</fullName>
    </submittedName>
</protein>
<feature type="chain" id="PRO_5038349197" evidence="2">
    <location>
        <begin position="21"/>
        <end position="468"/>
    </location>
</feature>
<dbReference type="AlphaFoldDB" id="A0A6I4VX85"/>
<organism evidence="4 5">
    <name type="scientific">Actinomadura rayongensis</name>
    <dbReference type="NCBI Taxonomy" id="1429076"/>
    <lineage>
        <taxon>Bacteria</taxon>
        <taxon>Bacillati</taxon>
        <taxon>Actinomycetota</taxon>
        <taxon>Actinomycetes</taxon>
        <taxon>Streptosporangiales</taxon>
        <taxon>Thermomonosporaceae</taxon>
        <taxon>Actinomadura</taxon>
    </lineage>
</organism>
<dbReference type="EMBL" id="WUTW01000001">
    <property type="protein sequence ID" value="MXQ62547.1"/>
    <property type="molecule type" value="Genomic_DNA"/>
</dbReference>
<dbReference type="PROSITE" id="PS50231">
    <property type="entry name" value="RICIN_B_LECTIN"/>
    <property type="match status" value="1"/>
</dbReference>
<sequence length="468" mass="49534">MNKRALRLLTSIALAFTALATSPAASAEFAAPSGPSVTPSPIPRDDPSRGLVHQGLLPDQNNLCHGSLRLRTSGCTHGPDPAPPGMNVKRRVKPLATASAAAAECVGDGTSGNRVQVMYVHPPGVDRFANYQASFKQWALDMDTIYNESAKETGGTRHIRFVQDAACMPVVLNVTISANALANFDATINALRGLNYNRTDRSYSLLTESTVYCGIGQFDGDDRKGSGNRSNVGPSFARVDSGCWGGSVMAHELGHNLGAVNNNAPNASGGAHCTDEYDVMCYSDAPRYPAMRYICGDRAHENRLDCKHDDYFSTNPPAGSYLATHWNVADSTFLTSGGPQPPARVGPIVGVPSKRCLEAPSPADLTQIVLNDCNEGTGQKWTVDTDGTIRAQGKCLDVRAGSSAAGTVVELYSCGGGANQQWTYDPATKNLKSLGQCLDASGGATGNGTELIIWPCHTGTNQQWNLPS</sequence>
<gene>
    <name evidence="4" type="ORF">GQ466_00685</name>
</gene>
<evidence type="ECO:0000259" key="3">
    <source>
        <dbReference type="SMART" id="SM00458"/>
    </source>
</evidence>
<evidence type="ECO:0000313" key="5">
    <source>
        <dbReference type="Proteomes" id="UP000431901"/>
    </source>
</evidence>
<dbReference type="InterPro" id="IPR000772">
    <property type="entry name" value="Ricin_B_lectin"/>
</dbReference>
<dbReference type="InterPro" id="IPR035992">
    <property type="entry name" value="Ricin_B-like_lectins"/>
</dbReference>
<evidence type="ECO:0000256" key="2">
    <source>
        <dbReference type="SAM" id="SignalP"/>
    </source>
</evidence>